<evidence type="ECO:0000313" key="3">
    <source>
        <dbReference type="Proteomes" id="UP000230956"/>
    </source>
</evidence>
<dbReference type="AlphaFoldDB" id="A0A2M7T7C9"/>
<evidence type="ECO:0000313" key="2">
    <source>
        <dbReference type="EMBL" id="PIZ38082.1"/>
    </source>
</evidence>
<evidence type="ECO:0000256" key="1">
    <source>
        <dbReference type="SAM" id="MobiDB-lite"/>
    </source>
</evidence>
<dbReference type="Proteomes" id="UP000230956">
    <property type="component" value="Unassembled WGS sequence"/>
</dbReference>
<feature type="region of interest" description="Disordered" evidence="1">
    <location>
        <begin position="1"/>
        <end position="26"/>
    </location>
</feature>
<protein>
    <submittedName>
        <fullName evidence="2">Uncharacterized protein</fullName>
    </submittedName>
</protein>
<proteinExistence type="predicted"/>
<dbReference type="EMBL" id="PFNG01000159">
    <property type="protein sequence ID" value="PIZ38082.1"/>
    <property type="molecule type" value="Genomic_DNA"/>
</dbReference>
<feature type="compositionally biased region" description="Basic and acidic residues" evidence="1">
    <location>
        <begin position="10"/>
        <end position="19"/>
    </location>
</feature>
<sequence>MSEALARNLAPEEPKERHLTLAGLETEAKERRPIEAFRSNQIVINLPEDPSESRGTIVFFSSRV</sequence>
<name>A0A2M7T7C9_9ACTN</name>
<accession>A0A2M7T7C9</accession>
<reference evidence="3" key="1">
    <citation type="submission" date="2017-09" db="EMBL/GenBank/DDBJ databases">
        <title>Depth-based differentiation of microbial function through sediment-hosted aquifers and enrichment of novel symbionts in the deep terrestrial subsurface.</title>
        <authorList>
            <person name="Probst A.J."/>
            <person name="Ladd B."/>
            <person name="Jarett J.K."/>
            <person name="Geller-Mcgrath D.E."/>
            <person name="Sieber C.M.K."/>
            <person name="Emerson J.B."/>
            <person name="Anantharaman K."/>
            <person name="Thomas B.C."/>
            <person name="Malmstrom R."/>
            <person name="Stieglmeier M."/>
            <person name="Klingl A."/>
            <person name="Woyke T."/>
            <person name="Ryan C.M."/>
            <person name="Banfield J.F."/>
        </authorList>
    </citation>
    <scope>NUCLEOTIDE SEQUENCE [LARGE SCALE GENOMIC DNA]</scope>
</reference>
<organism evidence="2 3">
    <name type="scientific">Candidatus Aquicultor secundus</name>
    <dbReference type="NCBI Taxonomy" id="1973895"/>
    <lineage>
        <taxon>Bacteria</taxon>
        <taxon>Bacillati</taxon>
        <taxon>Actinomycetota</taxon>
        <taxon>Candidatus Aquicultoria</taxon>
        <taxon>Candidatus Aquicultorales</taxon>
        <taxon>Candidatus Aquicultoraceae</taxon>
        <taxon>Candidatus Aquicultor</taxon>
    </lineage>
</organism>
<gene>
    <name evidence="2" type="ORF">COY37_06720</name>
</gene>
<comment type="caution">
    <text evidence="2">The sequence shown here is derived from an EMBL/GenBank/DDBJ whole genome shotgun (WGS) entry which is preliminary data.</text>
</comment>